<dbReference type="InterPro" id="IPR013024">
    <property type="entry name" value="GGCT-like"/>
</dbReference>
<evidence type="ECO:0000256" key="3">
    <source>
        <dbReference type="SAM" id="MobiDB-lite"/>
    </source>
</evidence>
<evidence type="ECO:0000256" key="2">
    <source>
        <dbReference type="ARBA" id="ARBA00023239"/>
    </source>
</evidence>
<dbReference type="EMBL" id="EQ999975">
    <property type="protein sequence ID" value="EEQ88491.2"/>
    <property type="molecule type" value="Genomic_DNA"/>
</dbReference>
<feature type="region of interest" description="Disordered" evidence="3">
    <location>
        <begin position="267"/>
        <end position="292"/>
    </location>
</feature>
<dbReference type="GeneID" id="69025885"/>
<feature type="compositionally biased region" description="Basic and acidic residues" evidence="3">
    <location>
        <begin position="271"/>
        <end position="283"/>
    </location>
</feature>
<dbReference type="RefSeq" id="XP_045275611.1">
    <property type="nucleotide sequence ID" value="XM_045419244.1"/>
</dbReference>
<keyword evidence="2" id="KW-0456">Lyase</keyword>
<dbReference type="CDD" id="cd06661">
    <property type="entry name" value="GGCT_like"/>
    <property type="match status" value="1"/>
</dbReference>
<organism evidence="4 5">
    <name type="scientific">Ajellomyces dermatitidis (strain ER-3 / ATCC MYA-2586)</name>
    <name type="common">Blastomyces dermatitidis</name>
    <dbReference type="NCBI Taxonomy" id="559297"/>
    <lineage>
        <taxon>Eukaryota</taxon>
        <taxon>Fungi</taxon>
        <taxon>Dikarya</taxon>
        <taxon>Ascomycota</taxon>
        <taxon>Pezizomycotina</taxon>
        <taxon>Eurotiomycetes</taxon>
        <taxon>Eurotiomycetidae</taxon>
        <taxon>Onygenales</taxon>
        <taxon>Ajellomycetaceae</taxon>
        <taxon>Blastomyces</taxon>
    </lineage>
</organism>
<protein>
    <recommendedName>
        <fullName evidence="1">glutathione-specific gamma-glutamylcyclotransferase</fullName>
        <ecNumber evidence="1">4.3.2.7</ecNumber>
    </recommendedName>
</protein>
<dbReference type="PANTHER" id="PTHR12192">
    <property type="entry name" value="CATION TRANSPORT PROTEIN CHAC-RELATED"/>
    <property type="match status" value="1"/>
</dbReference>
<gene>
    <name evidence="4" type="ORF">BDCG_03611</name>
</gene>
<dbReference type="Proteomes" id="UP000002039">
    <property type="component" value="Unassembled WGS sequence"/>
</dbReference>
<dbReference type="Pfam" id="PF04752">
    <property type="entry name" value="ChaC"/>
    <property type="match status" value="1"/>
</dbReference>
<keyword evidence="5" id="KW-1185">Reference proteome</keyword>
<evidence type="ECO:0000256" key="1">
    <source>
        <dbReference type="ARBA" id="ARBA00012344"/>
    </source>
</evidence>
<dbReference type="InterPro" id="IPR006840">
    <property type="entry name" value="ChaC"/>
</dbReference>
<accession>A0ABP2EWP7</accession>
<reference evidence="5" key="1">
    <citation type="journal article" date="2015" name="PLoS Genet.">
        <title>The dynamic genome and transcriptome of the human fungal pathogen Blastomyces and close relative Emmonsia.</title>
        <authorList>
            <person name="Munoz J.F."/>
            <person name="Gauthier G.M."/>
            <person name="Desjardins C.A."/>
            <person name="Gallo J.E."/>
            <person name="Holder J."/>
            <person name="Sullivan T.D."/>
            <person name="Marty A.J."/>
            <person name="Carmen J.C."/>
            <person name="Chen Z."/>
            <person name="Ding L."/>
            <person name="Gujja S."/>
            <person name="Magrini V."/>
            <person name="Misas E."/>
            <person name="Mitreva M."/>
            <person name="Priest M."/>
            <person name="Saif S."/>
            <person name="Whiston E.A."/>
            <person name="Young S."/>
            <person name="Zeng Q."/>
            <person name="Goldman W.E."/>
            <person name="Mardis E.R."/>
            <person name="Taylor J.W."/>
            <person name="McEwen J.G."/>
            <person name="Clay O.K."/>
            <person name="Klein B.S."/>
            <person name="Cuomo C.A."/>
        </authorList>
    </citation>
    <scope>NUCLEOTIDE SEQUENCE [LARGE SCALE GENOMIC DNA]</scope>
    <source>
        <strain evidence="5">ER-3 / ATCC MYA-2586</strain>
    </source>
</reference>
<dbReference type="PANTHER" id="PTHR12192:SF2">
    <property type="entry name" value="GLUTATHIONE-SPECIFIC GAMMA-GLUTAMYLCYCLOTRANSFERASE 2"/>
    <property type="match status" value="1"/>
</dbReference>
<dbReference type="Gene3D" id="3.10.490.10">
    <property type="entry name" value="Gamma-glutamyl cyclotransferase-like"/>
    <property type="match status" value="1"/>
</dbReference>
<evidence type="ECO:0000313" key="4">
    <source>
        <dbReference type="EMBL" id="EEQ88491.2"/>
    </source>
</evidence>
<proteinExistence type="predicted"/>
<sequence>MPHSEIPAPSSWKSHFPNGDLWVFGYGSLIWKPPPHYDQRLLGYIEGYVRRFWQASGDHRGTRESPGRVVTVIEQSFWETLSDPQRDVQSNNSKPSTVWGAAYHIPASHAEEVHAYLDDREIDGYTVHFTPFHPAPSSTTTTTTTTNNNNTTITSPTSPITCMVYIGLPTNAQFLRNPTDRDPANVARVISQSCGQSGENREYLYLLEKALEGPEFAGGLDGNGDGDGVGRVVDSHIADLARRVRAIEGREISEADRRKSEIVLEHLPGPEMREGEKVERMEEFEGGDVGAE</sequence>
<dbReference type="EC" id="4.3.2.7" evidence="1"/>
<evidence type="ECO:0000313" key="5">
    <source>
        <dbReference type="Proteomes" id="UP000002039"/>
    </source>
</evidence>
<name>A0ABP2EWP7_AJEDR</name>